<accession>A0A6A6B4J1</accession>
<dbReference type="GeneID" id="54302477"/>
<feature type="chain" id="PRO_5025381189" evidence="1">
    <location>
        <begin position="19"/>
        <end position="673"/>
    </location>
</feature>
<organism evidence="4 5">
    <name type="scientific">Aplosporella prunicola CBS 121167</name>
    <dbReference type="NCBI Taxonomy" id="1176127"/>
    <lineage>
        <taxon>Eukaryota</taxon>
        <taxon>Fungi</taxon>
        <taxon>Dikarya</taxon>
        <taxon>Ascomycota</taxon>
        <taxon>Pezizomycotina</taxon>
        <taxon>Dothideomycetes</taxon>
        <taxon>Dothideomycetes incertae sedis</taxon>
        <taxon>Botryosphaeriales</taxon>
        <taxon>Aplosporellaceae</taxon>
        <taxon>Aplosporella</taxon>
    </lineage>
</organism>
<dbReference type="EMBL" id="ML995494">
    <property type="protein sequence ID" value="KAF2139062.1"/>
    <property type="molecule type" value="Genomic_DNA"/>
</dbReference>
<dbReference type="Pfam" id="PF21953">
    <property type="entry name" value="NadN_nucleosid_C"/>
    <property type="match status" value="1"/>
</dbReference>
<dbReference type="GO" id="GO:0016787">
    <property type="term" value="F:hydrolase activity"/>
    <property type="evidence" value="ECO:0007669"/>
    <property type="project" value="InterPro"/>
</dbReference>
<evidence type="ECO:0000313" key="4">
    <source>
        <dbReference type="EMBL" id="KAF2139062.1"/>
    </source>
</evidence>
<dbReference type="InterPro" id="IPR006179">
    <property type="entry name" value="5_nucleotidase/apyrase"/>
</dbReference>
<evidence type="ECO:0000259" key="3">
    <source>
        <dbReference type="Pfam" id="PF21953"/>
    </source>
</evidence>
<dbReference type="InterPro" id="IPR029052">
    <property type="entry name" value="Metallo-depent_PP-like"/>
</dbReference>
<dbReference type="SUPFAM" id="SSF55816">
    <property type="entry name" value="5'-nucleotidase (syn. UDP-sugar hydrolase), C-terminal domain"/>
    <property type="match status" value="1"/>
</dbReference>
<dbReference type="InterPro" id="IPR036907">
    <property type="entry name" value="5'-Nucleotdase_C_sf"/>
</dbReference>
<feature type="signal peptide" evidence="1">
    <location>
        <begin position="1"/>
        <end position="18"/>
    </location>
</feature>
<keyword evidence="1" id="KW-0732">Signal</keyword>
<dbReference type="InterPro" id="IPR053828">
    <property type="entry name" value="Nucleosidase_C"/>
</dbReference>
<dbReference type="Gene3D" id="3.90.780.10">
    <property type="entry name" value="5'-Nucleotidase, C-terminal domain"/>
    <property type="match status" value="2"/>
</dbReference>
<evidence type="ECO:0000313" key="5">
    <source>
        <dbReference type="Proteomes" id="UP000799438"/>
    </source>
</evidence>
<dbReference type="Proteomes" id="UP000799438">
    <property type="component" value="Unassembled WGS sequence"/>
</dbReference>
<protein>
    <submittedName>
        <fullName evidence="4">Uncharacterized protein</fullName>
    </submittedName>
</protein>
<dbReference type="GO" id="GO:0005829">
    <property type="term" value="C:cytosol"/>
    <property type="evidence" value="ECO:0007669"/>
    <property type="project" value="TreeGrafter"/>
</dbReference>
<dbReference type="SUPFAM" id="SSF56300">
    <property type="entry name" value="Metallo-dependent phosphatases"/>
    <property type="match status" value="1"/>
</dbReference>
<dbReference type="PIRSF" id="PIRSF017316">
    <property type="entry name" value="Pesterase_C1039"/>
    <property type="match status" value="1"/>
</dbReference>
<feature type="domain" description="Putative 5'-nucleotidase C-terminal" evidence="3">
    <location>
        <begin position="418"/>
        <end position="621"/>
    </location>
</feature>
<dbReference type="InterPro" id="IPR014485">
    <property type="entry name" value="Pesterase_C1039"/>
</dbReference>
<dbReference type="PANTHER" id="PTHR11575">
    <property type="entry name" value="5'-NUCLEOTIDASE-RELATED"/>
    <property type="match status" value="1"/>
</dbReference>
<gene>
    <name evidence="4" type="ORF">K452DRAFT_328397</name>
</gene>
<dbReference type="PANTHER" id="PTHR11575:SF22">
    <property type="entry name" value="ADL392WP"/>
    <property type="match status" value="1"/>
</dbReference>
<evidence type="ECO:0000259" key="2">
    <source>
        <dbReference type="Pfam" id="PF00149"/>
    </source>
</evidence>
<evidence type="ECO:0000256" key="1">
    <source>
        <dbReference type="SAM" id="SignalP"/>
    </source>
</evidence>
<keyword evidence="5" id="KW-1185">Reference proteome</keyword>
<dbReference type="GO" id="GO:0009166">
    <property type="term" value="P:nucleotide catabolic process"/>
    <property type="evidence" value="ECO:0007669"/>
    <property type="project" value="InterPro"/>
</dbReference>
<dbReference type="RefSeq" id="XP_033394775.1">
    <property type="nucleotide sequence ID" value="XM_033544981.1"/>
</dbReference>
<reference evidence="4" key="1">
    <citation type="journal article" date="2020" name="Stud. Mycol.">
        <title>101 Dothideomycetes genomes: a test case for predicting lifestyles and emergence of pathogens.</title>
        <authorList>
            <person name="Haridas S."/>
            <person name="Albert R."/>
            <person name="Binder M."/>
            <person name="Bloem J."/>
            <person name="Labutti K."/>
            <person name="Salamov A."/>
            <person name="Andreopoulos B."/>
            <person name="Baker S."/>
            <person name="Barry K."/>
            <person name="Bills G."/>
            <person name="Bluhm B."/>
            <person name="Cannon C."/>
            <person name="Castanera R."/>
            <person name="Culley D."/>
            <person name="Daum C."/>
            <person name="Ezra D."/>
            <person name="Gonzalez J."/>
            <person name="Henrissat B."/>
            <person name="Kuo A."/>
            <person name="Liang C."/>
            <person name="Lipzen A."/>
            <person name="Lutzoni F."/>
            <person name="Magnuson J."/>
            <person name="Mondo S."/>
            <person name="Nolan M."/>
            <person name="Ohm R."/>
            <person name="Pangilinan J."/>
            <person name="Park H.-J."/>
            <person name="Ramirez L."/>
            <person name="Alfaro M."/>
            <person name="Sun H."/>
            <person name="Tritt A."/>
            <person name="Yoshinaga Y."/>
            <person name="Zwiers L.-H."/>
            <person name="Turgeon B."/>
            <person name="Goodwin S."/>
            <person name="Spatafora J."/>
            <person name="Crous P."/>
            <person name="Grigoriev I."/>
        </authorList>
    </citation>
    <scope>NUCLEOTIDE SEQUENCE</scope>
    <source>
        <strain evidence="4">CBS 121167</strain>
    </source>
</reference>
<sequence length="673" mass="74024">MRLSALLIALGAALPVLSCDDDGCYGPQNDVVQTRHVRRMQPEASNATAGPKAPLEWGQINFLHTTDTHGWLEGHIKEQNYGADWGDYVSFAAAMKKKAKQTGIDLLLIDTGDLHDGNGVSDATSPNGLLSNPIFENIDYDLLAIGNHELYVTEIAYEHFNQFAKVYGDRYLTSNVQIINPSTGKFEYIGHQYRYFTTEQGLRIMAFGVLFDFIGNSNVSKVIPAAEMVNQAWFLNAINFEKPVDMFILIGHNAVRPTVSSSTMGTVFNAIRKANPSTPIQLFGGHTHIRDFVVYDDKATGLESGRYCETLGWLSITGLAANGTYKAKQPQNLPAPTRAAVATGSSAVATDTPVSTTSSTLRYSRRYLDWNRWTFAYHAEGSQNKPFDNQNGKAVTANITDTRKQLNITSVLGCAPQTWCISCKPFGDDGNIFTLLPEALSTVVYNESRVDTPRIIFTNTGSVRFDLVQGPFTYDDSFIVSPFTNTFRYIPTVPWEYASQVLSIMNGGPYQKKRNLATQDFSFSPMALLDQDSCIDPPITHNHLSSRSYTGGQLLRRQEANAPGYTTKDDFGTDGDDTPHSSIPSYDLPIDIQANASFPVDGSDPDAIDVVYVDFIEDYIVNALNEAGGAFSTADTAAYLPESYTSNMVLPDYAKLRWQDNIDDCPVGAGVGY</sequence>
<dbReference type="Pfam" id="PF00149">
    <property type="entry name" value="Metallophos"/>
    <property type="match status" value="1"/>
</dbReference>
<dbReference type="InterPro" id="IPR041823">
    <property type="entry name" value="YHR202W_N"/>
</dbReference>
<proteinExistence type="predicted"/>
<name>A0A6A6B4J1_9PEZI</name>
<dbReference type="Gene3D" id="3.60.21.10">
    <property type="match status" value="1"/>
</dbReference>
<dbReference type="AlphaFoldDB" id="A0A6A6B4J1"/>
<dbReference type="CDD" id="cd07407">
    <property type="entry name" value="MPP_YHR202W_N"/>
    <property type="match status" value="1"/>
</dbReference>
<dbReference type="OrthoDB" id="7722975at2759"/>
<dbReference type="InterPro" id="IPR004843">
    <property type="entry name" value="Calcineurin-like_PHP"/>
</dbReference>
<feature type="domain" description="Calcineurin-like phosphoesterase" evidence="2">
    <location>
        <begin position="61"/>
        <end position="289"/>
    </location>
</feature>